<keyword evidence="2" id="KW-0436">Ligase</keyword>
<dbReference type="FunFam" id="3.30.300.30:FF:000008">
    <property type="entry name" value="2,3-dihydroxybenzoate-AMP ligase"/>
    <property type="match status" value="1"/>
</dbReference>
<evidence type="ECO:0000259" key="4">
    <source>
        <dbReference type="Pfam" id="PF13193"/>
    </source>
</evidence>
<feature type="domain" description="AMP-binding enzyme C-terminal" evidence="4">
    <location>
        <begin position="495"/>
        <end position="570"/>
    </location>
</feature>
<dbReference type="Proteomes" id="UP000037442">
    <property type="component" value="Unassembled WGS sequence"/>
</dbReference>
<dbReference type="CDD" id="cd05917">
    <property type="entry name" value="FACL_like_2"/>
    <property type="match status" value="1"/>
</dbReference>
<protein>
    <submittedName>
        <fullName evidence="5">AMP-binding protein</fullName>
    </submittedName>
</protein>
<evidence type="ECO:0000313" key="5">
    <source>
        <dbReference type="EMBL" id="KOC20729.1"/>
    </source>
</evidence>
<dbReference type="PANTHER" id="PTHR43201:SF5">
    <property type="entry name" value="MEDIUM-CHAIN ACYL-COA LIGASE ACSF2, MITOCHONDRIAL"/>
    <property type="match status" value="1"/>
</dbReference>
<accession>A0A0L7MFN7</accession>
<comment type="caution">
    <text evidence="5">The sequence shown here is derived from an EMBL/GenBank/DDBJ whole genome shotgun (WGS) entry which is preliminary data.</text>
</comment>
<comment type="similarity">
    <text evidence="1">Belongs to the ATP-dependent AMP-binding enzyme family.</text>
</comment>
<dbReference type="SUPFAM" id="SSF56801">
    <property type="entry name" value="Acetyl-CoA synthetase-like"/>
    <property type="match status" value="1"/>
</dbReference>
<feature type="domain" description="AMP-dependent synthetase/ligase" evidence="3">
    <location>
        <begin position="32"/>
        <end position="444"/>
    </location>
</feature>
<reference evidence="6" key="1">
    <citation type="submission" date="2014-06" db="EMBL/GenBank/DDBJ databases">
        <title>Draft genome sequence of C. testosteroni WDL7.</title>
        <authorList>
            <person name="Wu Y."/>
            <person name="Seshan H."/>
            <person name="Arumugam K."/>
        </authorList>
    </citation>
    <scope>NUCLEOTIDE SEQUENCE [LARGE SCALE GENOMIC DNA]</scope>
    <source>
        <strain evidence="6">WDL7</strain>
    </source>
</reference>
<dbReference type="PATRIC" id="fig|285.49.peg.3048"/>
<dbReference type="FunFam" id="3.40.50.12780:FF:000003">
    <property type="entry name" value="Long-chain-fatty-acid--CoA ligase FadD"/>
    <property type="match status" value="1"/>
</dbReference>
<dbReference type="InterPro" id="IPR025110">
    <property type="entry name" value="AMP-bd_C"/>
</dbReference>
<evidence type="ECO:0000256" key="1">
    <source>
        <dbReference type="ARBA" id="ARBA00006432"/>
    </source>
</evidence>
<dbReference type="Gene3D" id="3.30.300.30">
    <property type="match status" value="1"/>
</dbReference>
<dbReference type="PROSITE" id="PS00455">
    <property type="entry name" value="AMP_BINDING"/>
    <property type="match status" value="1"/>
</dbReference>
<dbReference type="PANTHER" id="PTHR43201">
    <property type="entry name" value="ACYL-COA SYNTHETASE"/>
    <property type="match status" value="1"/>
</dbReference>
<name>A0A0L7MFN7_COMTE</name>
<proteinExistence type="inferred from homology"/>
<dbReference type="RefSeq" id="WP_053283910.1">
    <property type="nucleotide sequence ID" value="NZ_JNVD01000022.1"/>
</dbReference>
<dbReference type="AlphaFoldDB" id="A0A0L7MFN7"/>
<evidence type="ECO:0000313" key="6">
    <source>
        <dbReference type="Proteomes" id="UP000037442"/>
    </source>
</evidence>
<dbReference type="GO" id="GO:0006631">
    <property type="term" value="P:fatty acid metabolic process"/>
    <property type="evidence" value="ECO:0007669"/>
    <property type="project" value="TreeGrafter"/>
</dbReference>
<dbReference type="Gene3D" id="3.40.50.980">
    <property type="match status" value="1"/>
</dbReference>
<dbReference type="InterPro" id="IPR042099">
    <property type="entry name" value="ANL_N_sf"/>
</dbReference>
<dbReference type="Gene3D" id="3.40.50.12780">
    <property type="entry name" value="N-terminal domain of ligase-like"/>
    <property type="match status" value="1"/>
</dbReference>
<dbReference type="InterPro" id="IPR020845">
    <property type="entry name" value="AMP-binding_CS"/>
</dbReference>
<dbReference type="GO" id="GO:0031956">
    <property type="term" value="F:medium-chain fatty acid-CoA ligase activity"/>
    <property type="evidence" value="ECO:0007669"/>
    <property type="project" value="TreeGrafter"/>
</dbReference>
<organism evidence="5 6">
    <name type="scientific">Comamonas testosteroni</name>
    <name type="common">Pseudomonas testosteroni</name>
    <dbReference type="NCBI Taxonomy" id="285"/>
    <lineage>
        <taxon>Bacteria</taxon>
        <taxon>Pseudomonadati</taxon>
        <taxon>Pseudomonadota</taxon>
        <taxon>Betaproteobacteria</taxon>
        <taxon>Burkholderiales</taxon>
        <taxon>Comamonadaceae</taxon>
        <taxon>Comamonas</taxon>
    </lineage>
</organism>
<dbReference type="InterPro" id="IPR000873">
    <property type="entry name" value="AMP-dep_synth/lig_dom"/>
</dbReference>
<sequence length="592" mass="64955">MPSQVNALTASYAKGRTDVPLIEQTIGDFFAAMAQRQGSRDALVSRHQGLRYSYAQLHVAARQLASALLSQGLLKGDRVGIWSHNNAEWVLMQLATAQVGLVLVNINPAYRTAEVEYALNKVGCKALVSMPRFKTSDYLGMLRELAPELASCAPGQLQSKRLPALRTVVWIDAAGTGATVPGAAGSGSAGPGAVDQDAEQPGMLRFSQLMAQGTSADERIDAIAATLSNHDPINIQFTSGTTGFPKGATLTHRNILNNGFFIGECMRLTPEDRLCIPVPLYHCFGMVLGNLACFTHGSTIVYPNDGFDPLTVLEAVQAEKCTGLHGVPTMFIAELDHPRFAEFDLSTLRTGIMAGSPCPIEVMKRVVRDMHLSEITIAYGMTETSPVSCQSDADTPLEKRVATVGKVQPHLEVKIVDPSTGETMPPGQSGELCTRGYSVMHGYWEDEARTREAIDAEQWMHTGDLATMDAEGYVNIVGRIKDMVIRGGENIYPREIEEFLYRHPKVQDVQVVGVPDVRYGEELCAWIIVKPGQELGEDEIRDFCKGQIAHYKVPRYIRFVQAFPMTVTGKIQKFRIRDEMIELLDLRVIKTA</sequence>
<dbReference type="NCBIfam" id="NF009233">
    <property type="entry name" value="PRK12583.1"/>
    <property type="match status" value="1"/>
</dbReference>
<dbReference type="Pfam" id="PF13193">
    <property type="entry name" value="AMP-binding_C"/>
    <property type="match status" value="1"/>
</dbReference>
<dbReference type="EMBL" id="JNVD01000022">
    <property type="protein sequence ID" value="KOC20729.1"/>
    <property type="molecule type" value="Genomic_DNA"/>
</dbReference>
<evidence type="ECO:0000256" key="2">
    <source>
        <dbReference type="ARBA" id="ARBA00022598"/>
    </source>
</evidence>
<dbReference type="Pfam" id="PF00501">
    <property type="entry name" value="AMP-binding"/>
    <property type="match status" value="1"/>
</dbReference>
<evidence type="ECO:0000259" key="3">
    <source>
        <dbReference type="Pfam" id="PF00501"/>
    </source>
</evidence>
<dbReference type="InterPro" id="IPR045851">
    <property type="entry name" value="AMP-bd_C_sf"/>
</dbReference>
<gene>
    <name evidence="5" type="ORF">GL58_14745</name>
</gene>